<dbReference type="EMBL" id="VDFU01000018">
    <property type="protein sequence ID" value="TNC48360.1"/>
    <property type="molecule type" value="Genomic_DNA"/>
</dbReference>
<comment type="caution">
    <text evidence="2">The sequence shown here is derived from an EMBL/GenBank/DDBJ whole genome shotgun (WGS) entry which is preliminary data.</text>
</comment>
<sequence>MPKSIAAIPALAACLWASEAMAEPLFPNSVVSNDIEFIAADDPAVFGCLRTLGQATQEMPGALDTDELMVEGVHTFAVAFADDTEVGVWVHPSVGTQADAEAVAALLVGPIGRLPAVMRRTLSHVVIHSGDHTAFGEHLGHFFVVYADNVRARIATHDLEETVFHEAVHATLDAAWAQSEEWRQAQAADGAFITEYAAADPEGEDLAESALFAYAHLRHPDRLPPEVARGVEAIMPARLAFFERLFAAPEPDVAGAERLAGVGCASAHHSAPGPLVR</sequence>
<keyword evidence="1" id="KW-0732">Signal</keyword>
<gene>
    <name evidence="2" type="ORF">FHG66_14680</name>
</gene>
<dbReference type="RefSeq" id="WP_139077814.1">
    <property type="nucleotide sequence ID" value="NZ_VDFU01000018.1"/>
</dbReference>
<evidence type="ECO:0000256" key="1">
    <source>
        <dbReference type="SAM" id="SignalP"/>
    </source>
</evidence>
<accession>A0A5C4MR13</accession>
<dbReference type="OrthoDB" id="1436201at2"/>
<proteinExistence type="predicted"/>
<reference evidence="2 3" key="1">
    <citation type="submission" date="2019-06" db="EMBL/GenBank/DDBJ databases">
        <title>YIM 131921 draft genome.</title>
        <authorList>
            <person name="Jiang L."/>
        </authorList>
    </citation>
    <scope>NUCLEOTIDE SEQUENCE [LARGE SCALE GENOMIC DNA]</scope>
    <source>
        <strain evidence="2 3">YIM 131921</strain>
    </source>
</reference>
<feature type="chain" id="PRO_5022685106" description="DUF1570 domain-containing protein" evidence="1">
    <location>
        <begin position="23"/>
        <end position="277"/>
    </location>
</feature>
<evidence type="ECO:0008006" key="4">
    <source>
        <dbReference type="Google" id="ProtNLM"/>
    </source>
</evidence>
<organism evidence="2 3">
    <name type="scientific">Rubellimicrobium rubrum</name>
    <dbReference type="NCBI Taxonomy" id="2585369"/>
    <lineage>
        <taxon>Bacteria</taxon>
        <taxon>Pseudomonadati</taxon>
        <taxon>Pseudomonadota</taxon>
        <taxon>Alphaproteobacteria</taxon>
        <taxon>Rhodobacterales</taxon>
        <taxon>Roseobacteraceae</taxon>
        <taxon>Rubellimicrobium</taxon>
    </lineage>
</organism>
<evidence type="ECO:0000313" key="2">
    <source>
        <dbReference type="EMBL" id="TNC48360.1"/>
    </source>
</evidence>
<dbReference type="AlphaFoldDB" id="A0A5C4MR13"/>
<name>A0A5C4MR13_9RHOB</name>
<feature type="signal peptide" evidence="1">
    <location>
        <begin position="1"/>
        <end position="22"/>
    </location>
</feature>
<evidence type="ECO:0000313" key="3">
    <source>
        <dbReference type="Proteomes" id="UP000305887"/>
    </source>
</evidence>
<keyword evidence="3" id="KW-1185">Reference proteome</keyword>
<protein>
    <recommendedName>
        <fullName evidence="4">DUF1570 domain-containing protein</fullName>
    </recommendedName>
</protein>
<dbReference type="Proteomes" id="UP000305887">
    <property type="component" value="Unassembled WGS sequence"/>
</dbReference>